<proteinExistence type="predicted"/>
<organism evidence="1 2">
    <name type="scientific">Leptospira bouyouniensis</name>
    <dbReference type="NCBI Taxonomy" id="2484911"/>
    <lineage>
        <taxon>Bacteria</taxon>
        <taxon>Pseudomonadati</taxon>
        <taxon>Spirochaetota</taxon>
        <taxon>Spirochaetia</taxon>
        <taxon>Leptospirales</taxon>
        <taxon>Leptospiraceae</taxon>
        <taxon>Leptospira</taxon>
    </lineage>
</organism>
<comment type="caution">
    <text evidence="1">The sequence shown here is derived from an EMBL/GenBank/DDBJ whole genome shotgun (WGS) entry which is preliminary data.</text>
</comment>
<dbReference type="InterPro" id="IPR047679">
    <property type="entry name" value="BREX_BrxC"/>
</dbReference>
<reference evidence="2" key="1">
    <citation type="journal article" date="2019" name="PLoS Negl. Trop. Dis.">
        <title>Revisiting the worldwide diversity of Leptospira species in the environment.</title>
        <authorList>
            <person name="Vincent A.T."/>
            <person name="Schiettekatte O."/>
            <person name="Bourhy P."/>
            <person name="Veyrier F.J."/>
            <person name="Picardeau M."/>
        </authorList>
    </citation>
    <scope>NUCLEOTIDE SEQUENCE [LARGE SCALE GENOMIC DNA]</scope>
    <source>
        <strain evidence="2">201800295</strain>
    </source>
</reference>
<sequence>MKIKEILARDITTAINPVIYFHQKSPDVLEREVSEYVITSKKDAEDTGIHEQYVNLLTAISKSLDDGEKLPASWISGFFGSGKSSFAKLLGLSFGEVKLSSGKLLSEALIERDDNPNAKEFQDIWHKCKEKFGTTISVVFDISSVARPSELPSATIYRQIQIELGYSNKEAVARYELALQKEKKYEKFLELYKERYHCDWKEDKDKTKAPDQFSTIYHMLHPVEFPNPTDWYKSHYTSQALKEAEAIRNAVSDIKDMLDINHPGKRLLIVIDEMSQFIGKNTDRMLNLQTFVSEIGSLPSSPIWLFVTGQEKLEDNVPGIEISKMQDRFPSKFRVHLHKTNVNEIVRRRILKKTESKIKELKELFSQEVVSKIKNNGYETEKVTQEELIDFYPLLPSYVPLILDISQSIKAYSSKAQADSASVRSVLQTIFDIFNNNRTNFKDRELGDFITMKEVYDIIGSALGSEIVGTIDTIVSKLKQEMPLAVDISKVIAVMELNSEFKPVTLDLIQRILFSNITSLPMKDAVAKALERLEKENFIYLEDKSGYRIKDSIAQEWGKDKSRIPVGEEEASQLIIDSSKEVFDSIARPKIYEVPIEVEFSHQGRVEKTRPLPKIRIDLNFRSDGLFTATKDYFLSESSREFPTQYSKEKVIFFIPGETDRVDTLARQILQSEKMLRMHSGNLSKSKQKVYDDEKRKLESDKDKLKQEIIHSWSSGKIYFQGREYAIQNANSNDQYLIKLKQLLEDFLPEIFTRFRDAQVNITSKEMEKLFEPEIISPSPTLLDSGDGLSILTRKSGQYEPVVDQGIPQRILDFIKDKSVVKGEFLLGYFGSQPFGYPQNVIQAVIAGLLRAETIKIKQPDSREATSYRDEGIKAALLNTSSFKQLDIQSQQSIEILPRDRKQCVDFFENDLEIPGINIESNSIFDGIFNHFPTISENVYDLNSRISKLGLKPIDELSRLHKGLDQCRKDKSVAGSVRTLKNFLPELKEGIQVYKEAKQYFTPDGEERLIKLIDLKTHEIHQLKELGEEFGFAEDIQTIETKLNSDRPWKDLADLKPAMETIQKAYKEIRSQLIYKNREEVETAYYQIRGRKGYDQLTEKEADEIKSVLEASLQMQDTDSLYPSVLFIKNLGNQIESDKAKANDLLDEFLFKKEKPVEIRKVKHNLDNRDITNEEDLNLLLSDLKENCLTELRKGYSIRLV</sequence>
<evidence type="ECO:0000313" key="2">
    <source>
        <dbReference type="Proteomes" id="UP000297617"/>
    </source>
</evidence>
<accession>A0ABY2L2M6</accession>
<name>A0ABY2L2M6_9LEPT</name>
<gene>
    <name evidence="1" type="primary">brxC</name>
    <name evidence="1" type="ORF">EHQ10_18575</name>
</gene>
<dbReference type="Proteomes" id="UP000297617">
    <property type="component" value="Unassembled WGS sequence"/>
</dbReference>
<dbReference type="NCBIfam" id="NF033441">
    <property type="entry name" value="BREX_BrxC"/>
    <property type="match status" value="1"/>
</dbReference>
<dbReference type="EMBL" id="RQFD01000019">
    <property type="protein sequence ID" value="TGK45910.1"/>
    <property type="molecule type" value="Genomic_DNA"/>
</dbReference>
<keyword evidence="2" id="KW-1185">Reference proteome</keyword>
<evidence type="ECO:0000313" key="1">
    <source>
        <dbReference type="EMBL" id="TGK45910.1"/>
    </source>
</evidence>
<protein>
    <submittedName>
        <fullName evidence="1">BREX system P-loop protein BrxC</fullName>
    </submittedName>
</protein>
<dbReference type="RefSeq" id="WP_135754988.1">
    <property type="nucleotide sequence ID" value="NZ_RQFD01000019.1"/>
</dbReference>